<sequence>MTHRASTIMPEPTIVAPDYAGYTEFTARAAIADLIAEHGHARARQLIKQFMDEMEARHVGSH</sequence>
<gene>
    <name evidence="1" type="ORF">FPY71_07095</name>
</gene>
<evidence type="ECO:0000313" key="1">
    <source>
        <dbReference type="EMBL" id="KAA0970285.1"/>
    </source>
</evidence>
<reference evidence="1 2" key="1">
    <citation type="submission" date="2019-08" db="EMBL/GenBank/DDBJ databases">
        <title>Aureimonas fodiniaquatilis sp. nov., isolated from a coal mine wastewater.</title>
        <authorList>
            <person name="Kim W."/>
        </authorList>
    </citation>
    <scope>NUCLEOTIDE SEQUENCE [LARGE SCALE GENOMIC DNA]</scope>
    <source>
        <strain evidence="1 2">CAU 1482</strain>
    </source>
</reference>
<keyword evidence="2" id="KW-1185">Reference proteome</keyword>
<protein>
    <submittedName>
        <fullName evidence="1">Uncharacterized protein</fullName>
    </submittedName>
</protein>
<comment type="caution">
    <text evidence="1">The sequence shown here is derived from an EMBL/GenBank/DDBJ whole genome shotgun (WGS) entry which is preliminary data.</text>
</comment>
<dbReference type="AlphaFoldDB" id="A0A5B0DWQ0"/>
<name>A0A5B0DWQ0_9HYPH</name>
<evidence type="ECO:0000313" key="2">
    <source>
        <dbReference type="Proteomes" id="UP000324738"/>
    </source>
</evidence>
<accession>A0A5B0DWQ0</accession>
<dbReference type="Proteomes" id="UP000324738">
    <property type="component" value="Unassembled WGS sequence"/>
</dbReference>
<organism evidence="1 2">
    <name type="scientific">Aureimonas fodinaquatilis</name>
    <dbReference type="NCBI Taxonomy" id="2565783"/>
    <lineage>
        <taxon>Bacteria</taxon>
        <taxon>Pseudomonadati</taxon>
        <taxon>Pseudomonadota</taxon>
        <taxon>Alphaproteobacteria</taxon>
        <taxon>Hyphomicrobiales</taxon>
        <taxon>Aurantimonadaceae</taxon>
        <taxon>Aureimonas</taxon>
    </lineage>
</organism>
<dbReference type="RefSeq" id="WP_149299113.1">
    <property type="nucleotide sequence ID" value="NZ_VTWH01000002.1"/>
</dbReference>
<dbReference type="EMBL" id="VTWH01000002">
    <property type="protein sequence ID" value="KAA0970285.1"/>
    <property type="molecule type" value="Genomic_DNA"/>
</dbReference>
<proteinExistence type="predicted"/>